<evidence type="ECO:0000313" key="4">
    <source>
        <dbReference type="EMBL" id="THD23024.1"/>
    </source>
</evidence>
<dbReference type="Gene3D" id="2.60.40.2170">
    <property type="entry name" value="Wnt, WIF domain"/>
    <property type="match status" value="1"/>
</dbReference>
<evidence type="ECO:0000256" key="1">
    <source>
        <dbReference type="ARBA" id="ARBA00022729"/>
    </source>
</evidence>
<keyword evidence="1" id="KW-0732">Signal</keyword>
<protein>
    <submittedName>
        <fullName evidence="4">Protein shifted</fullName>
    </submittedName>
</protein>
<dbReference type="InterPro" id="IPR038677">
    <property type="entry name" value="WIF_sf"/>
</dbReference>
<accession>A0A4E0R9R0</accession>
<keyword evidence="2" id="KW-0325">Glycoprotein</keyword>
<evidence type="ECO:0000313" key="5">
    <source>
        <dbReference type="Proteomes" id="UP000230066"/>
    </source>
</evidence>
<sequence length="276" mass="31852">MLVIHEETCKLNSVVVLLSFVLAIWSDIRQLCHLDRRGVPFWGANAQLNLWADRQLIMRIVESMPPNQNSPRSLRCPRLRPDIEKHIPEHLFLVLNGLLIPEVVDKIGLSEHRPIPPIIDVLRAKWKAGFERLTYRIELTSLNLTLLHKPLLNIANSGYVPASTSDVRITLPCTGRASGIAPFRVQLDIRREFEALRKIPRIAFIVHKYCLSAAKQTRFIIKCECRSRCARLYPHKWSKAERKRCVRQCRRAYNAGHYINPSSEKTVPSEVWQKST</sequence>
<name>A0A4E0R9R0_FASHE</name>
<proteinExistence type="predicted"/>
<dbReference type="EMBL" id="JXXN02002384">
    <property type="protein sequence ID" value="THD23024.1"/>
    <property type="molecule type" value="Genomic_DNA"/>
</dbReference>
<dbReference type="Proteomes" id="UP000230066">
    <property type="component" value="Unassembled WGS sequence"/>
</dbReference>
<organism evidence="4 5">
    <name type="scientific">Fasciola hepatica</name>
    <name type="common">Liver fluke</name>
    <dbReference type="NCBI Taxonomy" id="6192"/>
    <lineage>
        <taxon>Eukaryota</taxon>
        <taxon>Metazoa</taxon>
        <taxon>Spiralia</taxon>
        <taxon>Lophotrochozoa</taxon>
        <taxon>Platyhelminthes</taxon>
        <taxon>Trematoda</taxon>
        <taxon>Digenea</taxon>
        <taxon>Plagiorchiida</taxon>
        <taxon>Echinostomata</taxon>
        <taxon>Echinostomatoidea</taxon>
        <taxon>Fasciolidae</taxon>
        <taxon>Fasciola</taxon>
    </lineage>
</organism>
<dbReference type="PROSITE" id="PS50814">
    <property type="entry name" value="WIF"/>
    <property type="match status" value="1"/>
</dbReference>
<dbReference type="AlphaFoldDB" id="A0A4E0R9R0"/>
<evidence type="ECO:0000259" key="3">
    <source>
        <dbReference type="PROSITE" id="PS50814"/>
    </source>
</evidence>
<reference evidence="4" key="1">
    <citation type="submission" date="2019-03" db="EMBL/GenBank/DDBJ databases">
        <title>Improved annotation for the trematode Fasciola hepatica.</title>
        <authorList>
            <person name="Choi Y.-J."/>
            <person name="Martin J."/>
            <person name="Mitreva M."/>
        </authorList>
    </citation>
    <scope>NUCLEOTIDE SEQUENCE [LARGE SCALE GENOMIC DNA]</scope>
</reference>
<dbReference type="Pfam" id="PF02019">
    <property type="entry name" value="WIF"/>
    <property type="match status" value="1"/>
</dbReference>
<gene>
    <name evidence="4" type="ORF">D915_006352</name>
</gene>
<comment type="caution">
    <text evidence="4">The sequence shown here is derived from an EMBL/GenBank/DDBJ whole genome shotgun (WGS) entry which is preliminary data.</text>
</comment>
<feature type="domain" description="WIF" evidence="3">
    <location>
        <begin position="74"/>
        <end position="210"/>
    </location>
</feature>
<dbReference type="InterPro" id="IPR003306">
    <property type="entry name" value="WIF"/>
</dbReference>
<dbReference type="SMART" id="SM00469">
    <property type="entry name" value="WIF"/>
    <property type="match status" value="1"/>
</dbReference>
<evidence type="ECO:0000256" key="2">
    <source>
        <dbReference type="ARBA" id="ARBA00023180"/>
    </source>
</evidence>
<keyword evidence="5" id="KW-1185">Reference proteome</keyword>